<name>A0AAD5WRZ9_9PEZI</name>
<keyword evidence="4" id="KW-1185">Reference proteome</keyword>
<dbReference type="CDD" id="cd14361">
    <property type="entry name" value="UBA_HYPK"/>
    <property type="match status" value="1"/>
</dbReference>
<dbReference type="PANTHER" id="PTHR31184">
    <property type="entry name" value="HUNTINGTIN-INTERACTING PROTEIN K FAMILY MEMBER"/>
    <property type="match status" value="1"/>
</dbReference>
<gene>
    <name evidence="3" type="ORF">MKZ38_000585</name>
</gene>
<evidence type="ECO:0000313" key="3">
    <source>
        <dbReference type="EMBL" id="KAJ2902456.1"/>
    </source>
</evidence>
<dbReference type="Proteomes" id="UP001201980">
    <property type="component" value="Unassembled WGS sequence"/>
</dbReference>
<protein>
    <recommendedName>
        <fullName evidence="2">Nascent polypeptide-associated complex subunit alpha-like UBA domain-containing protein</fullName>
    </recommendedName>
</protein>
<evidence type="ECO:0000256" key="1">
    <source>
        <dbReference type="SAM" id="MobiDB-lite"/>
    </source>
</evidence>
<dbReference type="GO" id="GO:0050821">
    <property type="term" value="P:protein stabilization"/>
    <property type="evidence" value="ECO:0007669"/>
    <property type="project" value="TreeGrafter"/>
</dbReference>
<dbReference type="EMBL" id="JAKWBI020000112">
    <property type="protein sequence ID" value="KAJ2902456.1"/>
    <property type="molecule type" value="Genomic_DNA"/>
</dbReference>
<evidence type="ECO:0000313" key="4">
    <source>
        <dbReference type="Proteomes" id="UP001201980"/>
    </source>
</evidence>
<feature type="domain" description="Nascent polypeptide-associated complex subunit alpha-like UBA" evidence="2">
    <location>
        <begin position="92"/>
        <end position="132"/>
    </location>
</feature>
<feature type="compositionally biased region" description="Basic and acidic residues" evidence="1">
    <location>
        <begin position="20"/>
        <end position="32"/>
    </location>
</feature>
<dbReference type="InterPro" id="IPR038922">
    <property type="entry name" value="HYPK_UBA"/>
</dbReference>
<dbReference type="AlphaFoldDB" id="A0AAD5WRZ9"/>
<comment type="caution">
    <text evidence="3">The sequence shown here is derived from an EMBL/GenBank/DDBJ whole genome shotgun (WGS) entry which is preliminary data.</text>
</comment>
<reference evidence="3" key="1">
    <citation type="submission" date="2022-07" db="EMBL/GenBank/DDBJ databases">
        <title>Draft genome sequence of Zalerion maritima ATCC 34329, a (micro)plastics degrading marine fungus.</title>
        <authorList>
            <person name="Paco A."/>
            <person name="Goncalves M.F.M."/>
            <person name="Rocha-Santos T.A.P."/>
            <person name="Alves A."/>
        </authorList>
    </citation>
    <scope>NUCLEOTIDE SEQUENCE</scope>
    <source>
        <strain evidence="3">ATCC 34329</strain>
    </source>
</reference>
<accession>A0AAD5WRZ9</accession>
<sequence>MAEEPQPNNVTEGADVDENVELKAKSAEDRKAAAAMAKLDAAHHDDSSGGGAASKAVDQEAMNKAMGALAGGARSGGAAAGVKKEVKKAPAVKLDPKDVALTMDALDMDKKEATELLKAHGGSFEEAARAYISPTMSLKTRSG</sequence>
<dbReference type="InterPro" id="IPR052617">
    <property type="entry name" value="Huntingtin-int_K"/>
</dbReference>
<dbReference type="PANTHER" id="PTHR31184:SF2">
    <property type="entry name" value="HUNTINGTIN-INTERACTING PROTEIN K"/>
    <property type="match status" value="1"/>
</dbReference>
<evidence type="ECO:0000259" key="2">
    <source>
        <dbReference type="Pfam" id="PF19026"/>
    </source>
</evidence>
<proteinExistence type="predicted"/>
<feature type="compositionally biased region" description="Polar residues" evidence="1">
    <location>
        <begin position="1"/>
        <end position="11"/>
    </location>
</feature>
<dbReference type="Pfam" id="PF19026">
    <property type="entry name" value="UBA_HYPK"/>
    <property type="match status" value="1"/>
</dbReference>
<dbReference type="InterPro" id="IPR044034">
    <property type="entry name" value="NAC-like_UBA"/>
</dbReference>
<feature type="region of interest" description="Disordered" evidence="1">
    <location>
        <begin position="1"/>
        <end position="57"/>
    </location>
</feature>
<dbReference type="GO" id="GO:0043066">
    <property type="term" value="P:negative regulation of apoptotic process"/>
    <property type="evidence" value="ECO:0007669"/>
    <property type="project" value="TreeGrafter"/>
</dbReference>
<organism evidence="3 4">
    <name type="scientific">Zalerion maritima</name>
    <dbReference type="NCBI Taxonomy" id="339359"/>
    <lineage>
        <taxon>Eukaryota</taxon>
        <taxon>Fungi</taxon>
        <taxon>Dikarya</taxon>
        <taxon>Ascomycota</taxon>
        <taxon>Pezizomycotina</taxon>
        <taxon>Sordariomycetes</taxon>
        <taxon>Lulworthiomycetidae</taxon>
        <taxon>Lulworthiales</taxon>
        <taxon>Lulworthiaceae</taxon>
        <taxon>Zalerion</taxon>
    </lineage>
</organism>